<feature type="repeat" description="WD" evidence="7">
    <location>
        <begin position="256"/>
        <end position="279"/>
    </location>
</feature>
<dbReference type="Gene3D" id="2.130.10.10">
    <property type="entry name" value="YVTN repeat-like/Quinoprotein amine dehydrogenase"/>
    <property type="match status" value="1"/>
</dbReference>
<dbReference type="PROSITE" id="PS50294">
    <property type="entry name" value="WD_REPEATS_REGION"/>
    <property type="match status" value="4"/>
</dbReference>
<dbReference type="PANTHER" id="PTHR22846:SF2">
    <property type="entry name" value="F-BOX-LIKE_WD REPEAT-CONTAINING PROTEIN EBI"/>
    <property type="match status" value="1"/>
</dbReference>
<dbReference type="PROSITE" id="PS00678">
    <property type="entry name" value="WD_REPEATS_1"/>
    <property type="match status" value="3"/>
</dbReference>
<gene>
    <name evidence="8" type="primary">LOC108053796</name>
</gene>
<feature type="repeat" description="WD" evidence="7">
    <location>
        <begin position="280"/>
        <end position="321"/>
    </location>
</feature>
<keyword evidence="5" id="KW-0539">Nucleus</keyword>
<evidence type="ECO:0000256" key="1">
    <source>
        <dbReference type="ARBA" id="ARBA00004123"/>
    </source>
</evidence>
<evidence type="ECO:0000256" key="6">
    <source>
        <dbReference type="ARBA" id="ARBA00025741"/>
    </source>
</evidence>
<feature type="repeat" description="WD" evidence="7">
    <location>
        <begin position="70"/>
        <end position="95"/>
    </location>
</feature>
<name>A0A6P4FRD2_DRORH</name>
<dbReference type="CDD" id="cd00200">
    <property type="entry name" value="WD40"/>
    <property type="match status" value="1"/>
</dbReference>
<dbReference type="FunFam" id="2.130.10.10:FF:002234">
    <property type="entry name" value="F-box-like/WD repeat-containing protein TBL1XR1"/>
    <property type="match status" value="1"/>
</dbReference>
<dbReference type="PROSITE" id="PS50082">
    <property type="entry name" value="WD_REPEATS_2"/>
    <property type="match status" value="6"/>
</dbReference>
<dbReference type="InterPro" id="IPR045183">
    <property type="entry name" value="Ebi-like"/>
</dbReference>
<keyword evidence="3" id="KW-0677">Repeat</keyword>
<dbReference type="SMART" id="SM00320">
    <property type="entry name" value="WD40"/>
    <property type="match status" value="8"/>
</dbReference>
<reference evidence="8" key="1">
    <citation type="submission" date="2025-08" db="UniProtKB">
        <authorList>
            <consortium name="RefSeq"/>
        </authorList>
    </citation>
    <scope>IDENTIFICATION</scope>
</reference>
<keyword evidence="4" id="KW-0833">Ubl conjugation pathway</keyword>
<evidence type="ECO:0000313" key="8">
    <source>
        <dbReference type="RefSeq" id="XP_016992009.1"/>
    </source>
</evidence>
<dbReference type="OrthoDB" id="1367865at2759"/>
<proteinExistence type="inferred from homology"/>
<feature type="repeat" description="WD" evidence="7">
    <location>
        <begin position="104"/>
        <end position="145"/>
    </location>
</feature>
<protein>
    <submittedName>
        <fullName evidence="8">F-box-like/WD repeat-containing protein ebi</fullName>
    </submittedName>
</protein>
<accession>A0A6P4FRD2</accession>
<evidence type="ECO:0000256" key="5">
    <source>
        <dbReference type="ARBA" id="ARBA00023242"/>
    </source>
</evidence>
<evidence type="ECO:0000256" key="3">
    <source>
        <dbReference type="ARBA" id="ARBA00022737"/>
    </source>
</evidence>
<evidence type="ECO:0000256" key="7">
    <source>
        <dbReference type="PROSITE-ProRule" id="PRU00221"/>
    </source>
</evidence>
<dbReference type="InterPro" id="IPR019775">
    <property type="entry name" value="WD40_repeat_CS"/>
</dbReference>
<feature type="repeat" description="WD" evidence="7">
    <location>
        <begin position="8"/>
        <end position="51"/>
    </location>
</feature>
<sequence>MEYDVRVLRGHLRSVYDCAWNPSWDRNLLASVSEDGTARIWDTSKGSVDHPVLRHCIQKDGVEVPSNKDVTCLDWNCVGSLLATGSNDGCVRIWKTDGRLVSTLHQHKGPIFTVKWSKCGNYILTAGYDQTTIIWDTTTGQSIQQFAVHNDVVLYADWQTNTTFASCGADHRIHVCRLGENEDIRTFAEHSDAVNVVKWCPQGQLLASCSDDNTVKIWSMSRDRCCHDLHGHLKAVHMIKWSATGLGTSNPNARLMLASASFDSTVRLWDVEGGSCIHTLRGHTEPVYSVDFSPDGRHLASAGEDKFVHIWSTQSGQLLHSYNATSRMYEVQWNAKGTMVAAGASDGSVIILNLRSMGIIKNHVE</sequence>
<feature type="repeat" description="WD" evidence="7">
    <location>
        <begin position="187"/>
        <end position="228"/>
    </location>
</feature>
<comment type="similarity">
    <text evidence="6">Belongs to the WD repeat EBI family.</text>
</comment>
<dbReference type="RefSeq" id="XP_016992009.1">
    <property type="nucleotide sequence ID" value="XM_017136520.1"/>
</dbReference>
<dbReference type="Pfam" id="PF00400">
    <property type="entry name" value="WD40"/>
    <property type="match status" value="6"/>
</dbReference>
<dbReference type="GO" id="GO:0003714">
    <property type="term" value="F:transcription corepressor activity"/>
    <property type="evidence" value="ECO:0007669"/>
    <property type="project" value="InterPro"/>
</dbReference>
<dbReference type="AlphaFoldDB" id="A0A6P4FRD2"/>
<dbReference type="GeneID" id="108053796"/>
<dbReference type="SUPFAM" id="SSF50978">
    <property type="entry name" value="WD40 repeat-like"/>
    <property type="match status" value="1"/>
</dbReference>
<dbReference type="GO" id="GO:0006357">
    <property type="term" value="P:regulation of transcription by RNA polymerase II"/>
    <property type="evidence" value="ECO:0007669"/>
    <property type="project" value="TreeGrafter"/>
</dbReference>
<organism evidence="8">
    <name type="scientific">Drosophila rhopaloa</name>
    <name type="common">Fruit fly</name>
    <dbReference type="NCBI Taxonomy" id="1041015"/>
    <lineage>
        <taxon>Eukaryota</taxon>
        <taxon>Metazoa</taxon>
        <taxon>Ecdysozoa</taxon>
        <taxon>Arthropoda</taxon>
        <taxon>Hexapoda</taxon>
        <taxon>Insecta</taxon>
        <taxon>Pterygota</taxon>
        <taxon>Neoptera</taxon>
        <taxon>Endopterygota</taxon>
        <taxon>Diptera</taxon>
        <taxon>Brachycera</taxon>
        <taxon>Muscomorpha</taxon>
        <taxon>Ephydroidea</taxon>
        <taxon>Drosophilidae</taxon>
        <taxon>Drosophila</taxon>
        <taxon>Sophophora</taxon>
    </lineage>
</organism>
<keyword evidence="2 7" id="KW-0853">WD repeat</keyword>
<dbReference type="GO" id="GO:0000118">
    <property type="term" value="C:histone deacetylase complex"/>
    <property type="evidence" value="ECO:0007669"/>
    <property type="project" value="TreeGrafter"/>
</dbReference>
<dbReference type="InterPro" id="IPR015943">
    <property type="entry name" value="WD40/YVTN_repeat-like_dom_sf"/>
</dbReference>
<evidence type="ECO:0000256" key="2">
    <source>
        <dbReference type="ARBA" id="ARBA00022574"/>
    </source>
</evidence>
<dbReference type="InterPro" id="IPR001680">
    <property type="entry name" value="WD40_rpt"/>
</dbReference>
<dbReference type="RefSeq" id="XP_016992009.2">
    <property type="nucleotide sequence ID" value="XM_017136520.2"/>
</dbReference>
<dbReference type="PRINTS" id="PR00320">
    <property type="entry name" value="GPROTEINBRPT"/>
</dbReference>
<comment type="subcellular location">
    <subcellularLocation>
        <location evidence="1">Nucleus</location>
    </subcellularLocation>
</comment>
<dbReference type="InterPro" id="IPR036322">
    <property type="entry name" value="WD40_repeat_dom_sf"/>
</dbReference>
<dbReference type="PANTHER" id="PTHR22846">
    <property type="entry name" value="WD40 REPEAT PROTEIN"/>
    <property type="match status" value="1"/>
</dbReference>
<evidence type="ECO:0000256" key="4">
    <source>
        <dbReference type="ARBA" id="ARBA00022786"/>
    </source>
</evidence>
<dbReference type="InterPro" id="IPR020472">
    <property type="entry name" value="WD40_PAC1"/>
</dbReference>